<dbReference type="OrthoDB" id="5769210at2"/>
<gene>
    <name evidence="1" type="ordered locus">Plim_0788</name>
</gene>
<dbReference type="eggNOG" id="ENOG502ZM3I">
    <property type="taxonomic scope" value="Bacteria"/>
</dbReference>
<sequence length="123" mass="14418">MKVYLTRPLRPDGRDERTSLRQDRSYDVLAIECDTFRIVNQFGEPTLHDIDAFEIFNADEPKFWIHTDVDGCRYSGPADWDRPGFFEDWHDGVADVRNTFRDDIMRYYPQVIGDLVDLQGGVQ</sequence>
<reference evidence="1 2" key="1">
    <citation type="journal article" date="2010" name="Stand. Genomic Sci.">
        <title>Complete genome sequence of Planctomyces limnophilus type strain (Mu 290).</title>
        <authorList>
            <person name="Labutti K."/>
            <person name="Sikorski J."/>
            <person name="Schneider S."/>
            <person name="Nolan M."/>
            <person name="Lucas S."/>
            <person name="Glavina Del Rio T."/>
            <person name="Tice H."/>
            <person name="Cheng J.F."/>
            <person name="Goodwin L."/>
            <person name="Pitluck S."/>
            <person name="Liolios K."/>
            <person name="Ivanova N."/>
            <person name="Mavromatis K."/>
            <person name="Mikhailova N."/>
            <person name="Pati A."/>
            <person name="Chen A."/>
            <person name="Palaniappan K."/>
            <person name="Land M."/>
            <person name="Hauser L."/>
            <person name="Chang Y.J."/>
            <person name="Jeffries C.D."/>
            <person name="Tindall B.J."/>
            <person name="Rohde M."/>
            <person name="Goker M."/>
            <person name="Woyke T."/>
            <person name="Bristow J."/>
            <person name="Eisen J.A."/>
            <person name="Markowitz V."/>
            <person name="Hugenholtz P."/>
            <person name="Kyrpides N.C."/>
            <person name="Klenk H.P."/>
            <person name="Lapidus A."/>
        </authorList>
    </citation>
    <scope>NUCLEOTIDE SEQUENCE [LARGE SCALE GENOMIC DNA]</scope>
    <source>
        <strain evidence="2">ATCC 43296 / DSM 3776 / IFAM 1008 / 290</strain>
    </source>
</reference>
<evidence type="ECO:0000313" key="2">
    <source>
        <dbReference type="Proteomes" id="UP000002220"/>
    </source>
</evidence>
<evidence type="ECO:0000313" key="1">
    <source>
        <dbReference type="EMBL" id="ADG66633.1"/>
    </source>
</evidence>
<dbReference type="STRING" id="521674.Plim_0788"/>
<proteinExistence type="predicted"/>
<dbReference type="Proteomes" id="UP000002220">
    <property type="component" value="Chromosome"/>
</dbReference>
<dbReference type="AlphaFoldDB" id="D5SRU9"/>
<name>D5SRU9_PLAL2</name>
<dbReference type="KEGG" id="plm:Plim_0788"/>
<protein>
    <submittedName>
        <fullName evidence="1">Uncharacterized protein</fullName>
    </submittedName>
</protein>
<dbReference type="HOGENOM" id="CLU_2013140_0_0_0"/>
<dbReference type="RefSeq" id="WP_013109064.1">
    <property type="nucleotide sequence ID" value="NC_014148.1"/>
</dbReference>
<accession>D5SRU9</accession>
<keyword evidence="2" id="KW-1185">Reference proteome</keyword>
<dbReference type="EMBL" id="CP001744">
    <property type="protein sequence ID" value="ADG66633.1"/>
    <property type="molecule type" value="Genomic_DNA"/>
</dbReference>
<organism evidence="1 2">
    <name type="scientific">Planctopirus limnophila (strain ATCC 43296 / DSM 3776 / IFAM 1008 / Mu 290)</name>
    <name type="common">Planctomyces limnophilus</name>
    <dbReference type="NCBI Taxonomy" id="521674"/>
    <lineage>
        <taxon>Bacteria</taxon>
        <taxon>Pseudomonadati</taxon>
        <taxon>Planctomycetota</taxon>
        <taxon>Planctomycetia</taxon>
        <taxon>Planctomycetales</taxon>
        <taxon>Planctomycetaceae</taxon>
        <taxon>Planctopirus</taxon>
    </lineage>
</organism>